<proteinExistence type="predicted"/>
<dbReference type="RefSeq" id="WP_098692279.1">
    <property type="nucleotide sequence ID" value="NZ_CP023778.1"/>
</dbReference>
<accession>A0A291RCV4</accession>
<reference evidence="1 2" key="1">
    <citation type="submission" date="2017-10" db="EMBL/GenBank/DDBJ databases">
        <title>Comparative genomics between pathogenic Norcardia.</title>
        <authorList>
            <person name="Zeng L."/>
        </authorList>
    </citation>
    <scope>NUCLEOTIDE SEQUENCE [LARGE SCALE GENOMIC DNA]</scope>
    <source>
        <strain evidence="1 2">NC_YFY_NT001</strain>
    </source>
</reference>
<organism evidence="1 2">
    <name type="scientific">Nocardia terpenica</name>
    <dbReference type="NCBI Taxonomy" id="455432"/>
    <lineage>
        <taxon>Bacteria</taxon>
        <taxon>Bacillati</taxon>
        <taxon>Actinomycetota</taxon>
        <taxon>Actinomycetes</taxon>
        <taxon>Mycobacteriales</taxon>
        <taxon>Nocardiaceae</taxon>
        <taxon>Nocardia</taxon>
    </lineage>
</organism>
<name>A0A291RCV4_9NOCA</name>
<gene>
    <name evidence="1" type="ORF">CRH09_00595</name>
</gene>
<protein>
    <submittedName>
        <fullName evidence="1">Uncharacterized protein</fullName>
    </submittedName>
</protein>
<evidence type="ECO:0000313" key="1">
    <source>
        <dbReference type="EMBL" id="ATL64954.1"/>
    </source>
</evidence>
<sequence>MPHDSTPAEPVLLSLSMPTRPARLVDDLVRPISDPPPAPVLDLDASDESIAGFLVGIAHTDSGFIARTADGNRAVAIVAATAAALCGEDIRTALTNPDLPFLRTLQPPAIEALRTVLLAIETTAPATITHALTTLTSD</sequence>
<dbReference type="EMBL" id="CP023778">
    <property type="protein sequence ID" value="ATL64954.1"/>
    <property type="molecule type" value="Genomic_DNA"/>
</dbReference>
<dbReference type="KEGG" id="ntp:CRH09_00595"/>
<evidence type="ECO:0000313" key="2">
    <source>
        <dbReference type="Proteomes" id="UP000221961"/>
    </source>
</evidence>
<dbReference type="AlphaFoldDB" id="A0A291RCV4"/>
<dbReference type="GeneID" id="88355940"/>
<dbReference type="Proteomes" id="UP000221961">
    <property type="component" value="Chromosome"/>
</dbReference>